<name>A0ABS5LJM1_9BACI</name>
<reference evidence="2 3" key="1">
    <citation type="submission" date="2021-04" db="EMBL/GenBank/DDBJ databases">
        <title>Metabacillus sp. strain KIGAM252 whole genome sequence.</title>
        <authorList>
            <person name="Seo M.-J."/>
            <person name="Cho E.-S."/>
            <person name="Hwang C.Y."/>
            <person name="Yoon D.J."/>
        </authorList>
    </citation>
    <scope>NUCLEOTIDE SEQUENCE [LARGE SCALE GENOMIC DNA]</scope>
    <source>
        <strain evidence="2 3">KIGAM252</strain>
    </source>
</reference>
<dbReference type="SUPFAM" id="SSF55608">
    <property type="entry name" value="Homing endonucleases"/>
    <property type="match status" value="1"/>
</dbReference>
<protein>
    <submittedName>
        <fullName evidence="2">Endonuclease</fullName>
    </submittedName>
</protein>
<keyword evidence="2" id="KW-0540">Nuclease</keyword>
<dbReference type="EMBL" id="JAGVRK010000001">
    <property type="protein sequence ID" value="MBS2970668.1"/>
    <property type="molecule type" value="Genomic_DNA"/>
</dbReference>
<comment type="caution">
    <text evidence="2">The sequence shown here is derived from an EMBL/GenBank/DDBJ whole genome shotgun (WGS) entry which is preliminary data.</text>
</comment>
<dbReference type="InterPro" id="IPR004860">
    <property type="entry name" value="LAGLIDADG_dom"/>
</dbReference>
<keyword evidence="2" id="KW-0378">Hydrolase</keyword>
<dbReference type="RefSeq" id="WP_211561240.1">
    <property type="nucleotide sequence ID" value="NZ_JAGVRK010000001.1"/>
</dbReference>
<evidence type="ECO:0000259" key="1">
    <source>
        <dbReference type="Pfam" id="PF03161"/>
    </source>
</evidence>
<proteinExistence type="predicted"/>
<sequence length="314" mass="36886">MEQLAGITLSKKAIEIVTGKLLGDANISNQTGRKPRFRFSHCLKDRGWCQFCYDQLKNDLPLNEPVYRLVKDERIQGGYTEQYYVQSKTHPAIELLKSIWYTDGKKKLPYLFLEQHLTPLTLAVWYQDDGNLKLKELIPRKITLSTESFSLVEIEFLQSLLRQKFSLAFSIDSKKRLLLYNQPQIYYFLRLVQPYIHSSMQRKQFVPRINEIHFTKKRTTIYLPGDILLTKPTAQIQKQLENLSYIHTQISNEPMNEEFYKEYVLAPQSEARRGYQIELAPSELQELAKVQALTGLRISRIMQICFEIEKRPSK</sequence>
<dbReference type="GO" id="GO:0004519">
    <property type="term" value="F:endonuclease activity"/>
    <property type="evidence" value="ECO:0007669"/>
    <property type="project" value="UniProtKB-KW"/>
</dbReference>
<keyword evidence="3" id="KW-1185">Reference proteome</keyword>
<evidence type="ECO:0000313" key="3">
    <source>
        <dbReference type="Proteomes" id="UP000682403"/>
    </source>
</evidence>
<dbReference type="Proteomes" id="UP000682403">
    <property type="component" value="Unassembled WGS sequence"/>
</dbReference>
<gene>
    <name evidence="2" type="ORF">J9317_18150</name>
</gene>
<feature type="domain" description="Homing endonuclease LAGLIDADG" evidence="1">
    <location>
        <begin position="14"/>
        <end position="177"/>
    </location>
</feature>
<accession>A0ABS5LJM1</accession>
<keyword evidence="2" id="KW-0255">Endonuclease</keyword>
<dbReference type="Pfam" id="PF03161">
    <property type="entry name" value="LAGLIDADG_2"/>
    <property type="match status" value="1"/>
</dbReference>
<dbReference type="InterPro" id="IPR027434">
    <property type="entry name" value="Homing_endonucl"/>
</dbReference>
<dbReference type="Gene3D" id="3.10.28.10">
    <property type="entry name" value="Homing endonucleases"/>
    <property type="match status" value="2"/>
</dbReference>
<organism evidence="2 3">
    <name type="scientific">Metabacillus flavus</name>
    <dbReference type="NCBI Taxonomy" id="2823519"/>
    <lineage>
        <taxon>Bacteria</taxon>
        <taxon>Bacillati</taxon>
        <taxon>Bacillota</taxon>
        <taxon>Bacilli</taxon>
        <taxon>Bacillales</taxon>
        <taxon>Bacillaceae</taxon>
        <taxon>Metabacillus</taxon>
    </lineage>
</organism>
<evidence type="ECO:0000313" key="2">
    <source>
        <dbReference type="EMBL" id="MBS2970668.1"/>
    </source>
</evidence>